<dbReference type="Gene3D" id="3.40.1670.10">
    <property type="entry name" value="UbiD C-terminal domain-like"/>
    <property type="match status" value="1"/>
</dbReference>
<evidence type="ECO:0000259" key="9">
    <source>
        <dbReference type="Pfam" id="PF01977"/>
    </source>
</evidence>
<dbReference type="FunFam" id="3.40.1670.10:FF:000003">
    <property type="entry name" value="Phenolic acid decarboxylase"/>
    <property type="match status" value="1"/>
</dbReference>
<dbReference type="InterPro" id="IPR048304">
    <property type="entry name" value="UbiD_Rift_dom"/>
</dbReference>
<keyword evidence="3" id="KW-0058">Aromatic hydrocarbons catabolism</keyword>
<evidence type="ECO:0000259" key="10">
    <source>
        <dbReference type="Pfam" id="PF20695"/>
    </source>
</evidence>
<dbReference type="SUPFAM" id="SSF143968">
    <property type="entry name" value="UbiD C-terminal domain-like"/>
    <property type="match status" value="1"/>
</dbReference>
<dbReference type="GO" id="GO:0008694">
    <property type="term" value="F:4-hydroxy-3-polyprenylbenzoate decarboxylase activity"/>
    <property type="evidence" value="ECO:0007669"/>
    <property type="project" value="TreeGrafter"/>
</dbReference>
<dbReference type="SUPFAM" id="SSF50475">
    <property type="entry name" value="FMN-binding split barrel"/>
    <property type="match status" value="1"/>
</dbReference>
<dbReference type="GO" id="GO:0018799">
    <property type="term" value="F:4-hydroxybenzoate decarboxylase activity"/>
    <property type="evidence" value="ECO:0007669"/>
    <property type="project" value="UniProtKB-EC"/>
</dbReference>
<dbReference type="InterPro" id="IPR049383">
    <property type="entry name" value="UbiD-like_N"/>
</dbReference>
<comment type="catalytic activity">
    <reaction evidence="4">
        <text>4-hydroxybenzoate + H(+) = phenol + CO2</text>
        <dbReference type="Rhea" id="RHEA:10876"/>
        <dbReference type="ChEBI" id="CHEBI:15378"/>
        <dbReference type="ChEBI" id="CHEBI:15882"/>
        <dbReference type="ChEBI" id="CHEBI:16526"/>
        <dbReference type="ChEBI" id="CHEBI:17879"/>
        <dbReference type="EC" id="4.1.1.61"/>
    </reaction>
</comment>
<name>A0A1M6F8D0_9FIRM</name>
<organism evidence="12 13">
    <name type="scientific">Desulfofundulus thermosubterraneus DSM 16057</name>
    <dbReference type="NCBI Taxonomy" id="1121432"/>
    <lineage>
        <taxon>Bacteria</taxon>
        <taxon>Bacillati</taxon>
        <taxon>Bacillota</taxon>
        <taxon>Clostridia</taxon>
        <taxon>Eubacteriales</taxon>
        <taxon>Peptococcaceae</taxon>
        <taxon>Desulfofundulus</taxon>
    </lineage>
</organism>
<protein>
    <recommendedName>
        <fullName evidence="6">Phenolic acid decarboxylase</fullName>
        <ecNumber evidence="5">4.1.1.61</ecNumber>
    </recommendedName>
    <alternativeName>
        <fullName evidence="7">4-hydroxybenzoate decarboxylase</fullName>
    </alternativeName>
    <alternativeName>
        <fullName evidence="8">Phenolic acid decarboxylase subunit C</fullName>
    </alternativeName>
</protein>
<dbReference type="Pfam" id="PF20696">
    <property type="entry name" value="UbiD_C"/>
    <property type="match status" value="1"/>
</dbReference>
<evidence type="ECO:0000313" key="12">
    <source>
        <dbReference type="EMBL" id="SHI93859.1"/>
    </source>
</evidence>
<dbReference type="EC" id="4.1.1.61" evidence="5"/>
<feature type="domain" description="3-octaprenyl-4-hydroxybenzoate carboxy-lyase-like C-terminal" evidence="11">
    <location>
        <begin position="300"/>
        <end position="420"/>
    </location>
</feature>
<dbReference type="GO" id="GO:0009636">
    <property type="term" value="P:response to toxic substance"/>
    <property type="evidence" value="ECO:0007669"/>
    <property type="project" value="UniProtKB-KW"/>
</dbReference>
<evidence type="ECO:0000256" key="8">
    <source>
        <dbReference type="ARBA" id="ARBA00079372"/>
    </source>
</evidence>
<accession>A0A1M6F8D0</accession>
<dbReference type="PANTHER" id="PTHR30108:SF17">
    <property type="entry name" value="FERULIC ACID DECARBOXYLASE 1"/>
    <property type="match status" value="1"/>
</dbReference>
<dbReference type="PANTHER" id="PTHR30108">
    <property type="entry name" value="3-OCTAPRENYL-4-HYDROXYBENZOATE CARBOXY-LYASE-RELATED"/>
    <property type="match status" value="1"/>
</dbReference>
<gene>
    <name evidence="12" type="ORF">SAMN02745219_01398</name>
</gene>
<evidence type="ECO:0000256" key="6">
    <source>
        <dbReference type="ARBA" id="ARBA00072018"/>
    </source>
</evidence>
<evidence type="ECO:0000256" key="2">
    <source>
        <dbReference type="ARBA" id="ARBA00022575"/>
    </source>
</evidence>
<comment type="similarity">
    <text evidence="1">Belongs to the UbiD family.</text>
</comment>
<dbReference type="STRING" id="1121432.SAMN02745219_01398"/>
<reference evidence="13" key="1">
    <citation type="submission" date="2016-11" db="EMBL/GenBank/DDBJ databases">
        <authorList>
            <person name="Varghese N."/>
            <person name="Submissions S."/>
        </authorList>
    </citation>
    <scope>NUCLEOTIDE SEQUENCE [LARGE SCALE GENOMIC DNA]</scope>
    <source>
        <strain evidence="13">DSM 16057</strain>
    </source>
</reference>
<dbReference type="GO" id="GO:0005829">
    <property type="term" value="C:cytosol"/>
    <property type="evidence" value="ECO:0007669"/>
    <property type="project" value="TreeGrafter"/>
</dbReference>
<dbReference type="AlphaFoldDB" id="A0A1M6F8D0"/>
<evidence type="ECO:0000256" key="5">
    <source>
        <dbReference type="ARBA" id="ARBA00066414"/>
    </source>
</evidence>
<dbReference type="EMBL" id="FQZM01000015">
    <property type="protein sequence ID" value="SHI93859.1"/>
    <property type="molecule type" value="Genomic_DNA"/>
</dbReference>
<dbReference type="Proteomes" id="UP000184529">
    <property type="component" value="Unassembled WGS sequence"/>
</dbReference>
<evidence type="ECO:0000256" key="4">
    <source>
        <dbReference type="ARBA" id="ARBA00052687"/>
    </source>
</evidence>
<proteinExistence type="inferred from homology"/>
<dbReference type="InterPro" id="IPR049381">
    <property type="entry name" value="UbiD-like_C"/>
</dbReference>
<sequence length="457" mass="50127">MSYHTLRSWLEALETRGYLKKIKREVDPVFELAAVAKKADGQWAVKFEKVKGYSMPVVAGILSTRQMIAEAMGVSIAEVVTKFAAAQANPVPCRLISREQAPVKEVIIRDHIDIVSMFPVPTHHEKDAGPYITAALLIAKDPSTGVRNVSIHRLQVLGPNKLGILILPRHLWHIFQKAEENDRPLEVALVIGVDPLTLLASQAITPFGVDELEIAGALHGEPLQLVKCETVDIEVPAHAEIVLEGRLLPGVREMEGPFGEYPKYYGPASKKPVIVIDAVTCRRQPIYQTIVAATKEHLLLGAIPREAGLFQIVKQAVPTVQAVRLTPGGACRYHAVIAIDKRNEGEAKNAMFAAFASSAEIKHVVVVDKDVDIFNSEDVEWAIATRCQAGRDVIIISGAHGNKLDPSSDDGVSDKMGIDATVPLGAPAERFEKIKIPDFEKIKLEDYFEDHEQKTVL</sequence>
<evidence type="ECO:0000256" key="3">
    <source>
        <dbReference type="ARBA" id="ARBA00022797"/>
    </source>
</evidence>
<dbReference type="NCBIfam" id="TIGR00148">
    <property type="entry name" value="UbiD family decarboxylase"/>
    <property type="match status" value="1"/>
</dbReference>
<evidence type="ECO:0000259" key="11">
    <source>
        <dbReference type="Pfam" id="PF20696"/>
    </source>
</evidence>
<evidence type="ECO:0000313" key="13">
    <source>
        <dbReference type="Proteomes" id="UP000184529"/>
    </source>
</evidence>
<evidence type="ECO:0000256" key="1">
    <source>
        <dbReference type="ARBA" id="ARBA00010021"/>
    </source>
</evidence>
<feature type="domain" description="3-octaprenyl-4-hydroxybenzoate carboxy-lyase-like N-terminal" evidence="10">
    <location>
        <begin position="10"/>
        <end position="85"/>
    </location>
</feature>
<evidence type="ECO:0000256" key="7">
    <source>
        <dbReference type="ARBA" id="ARBA00078055"/>
    </source>
</evidence>
<keyword evidence="2" id="KW-0216">Detoxification</keyword>
<dbReference type="Pfam" id="PF01977">
    <property type="entry name" value="UbiD"/>
    <property type="match status" value="1"/>
</dbReference>
<dbReference type="Pfam" id="PF20695">
    <property type="entry name" value="UbiD_N"/>
    <property type="match status" value="1"/>
</dbReference>
<feature type="domain" description="3-octaprenyl-4-hydroxybenzoate carboxy-lyase-like Rift-related" evidence="9">
    <location>
        <begin position="96"/>
        <end position="292"/>
    </location>
</feature>
<keyword evidence="13" id="KW-1185">Reference proteome</keyword>
<dbReference type="GO" id="GO:0006744">
    <property type="term" value="P:ubiquinone biosynthetic process"/>
    <property type="evidence" value="ECO:0007669"/>
    <property type="project" value="TreeGrafter"/>
</dbReference>
<dbReference type="InterPro" id="IPR002830">
    <property type="entry name" value="UbiD"/>
</dbReference>